<evidence type="ECO:0000313" key="8">
    <source>
        <dbReference type="EMBL" id="RKG90230.1"/>
    </source>
</evidence>
<evidence type="ECO:0000256" key="7">
    <source>
        <dbReference type="SAM" id="Phobius"/>
    </source>
</evidence>
<feature type="transmembrane region" description="Helical" evidence="7">
    <location>
        <begin position="427"/>
        <end position="449"/>
    </location>
</feature>
<dbReference type="PANTHER" id="PTHR30250">
    <property type="entry name" value="PST FAMILY PREDICTED COLANIC ACID TRANSPORTER"/>
    <property type="match status" value="1"/>
</dbReference>
<keyword evidence="4 7" id="KW-0812">Transmembrane</keyword>
<comment type="caution">
    <text evidence="8">The sequence shown here is derived from an EMBL/GenBank/DDBJ whole genome shotgun (WGS) entry which is preliminary data.</text>
</comment>
<dbReference type="OrthoDB" id="5486360at2"/>
<keyword evidence="5 7" id="KW-1133">Transmembrane helix</keyword>
<feature type="transmembrane region" description="Helical" evidence="7">
    <location>
        <begin position="100"/>
        <end position="120"/>
    </location>
</feature>
<keyword evidence="9" id="KW-1185">Reference proteome</keyword>
<dbReference type="AlphaFoldDB" id="A0A3A8JEE4"/>
<feature type="transmembrane region" description="Helical" evidence="7">
    <location>
        <begin position="218"/>
        <end position="242"/>
    </location>
</feature>
<feature type="transmembrane region" description="Helical" evidence="7">
    <location>
        <begin position="262"/>
        <end position="284"/>
    </location>
</feature>
<dbReference type="GO" id="GO:0005886">
    <property type="term" value="C:plasma membrane"/>
    <property type="evidence" value="ECO:0007669"/>
    <property type="project" value="UniProtKB-SubCell"/>
</dbReference>
<evidence type="ECO:0000256" key="3">
    <source>
        <dbReference type="ARBA" id="ARBA00022475"/>
    </source>
</evidence>
<evidence type="ECO:0000256" key="1">
    <source>
        <dbReference type="ARBA" id="ARBA00004651"/>
    </source>
</evidence>
<feature type="transmembrane region" description="Helical" evidence="7">
    <location>
        <begin position="369"/>
        <end position="387"/>
    </location>
</feature>
<evidence type="ECO:0000313" key="9">
    <source>
        <dbReference type="Proteomes" id="UP000268094"/>
    </source>
</evidence>
<name>A0A3A8JEE4_9BACT</name>
<feature type="transmembrane region" description="Helical" evidence="7">
    <location>
        <begin position="185"/>
        <end position="206"/>
    </location>
</feature>
<reference evidence="9" key="1">
    <citation type="submission" date="2018-09" db="EMBL/GenBank/DDBJ databases">
        <authorList>
            <person name="Livingstone P.G."/>
            <person name="Whitworth D.E."/>
        </authorList>
    </citation>
    <scope>NUCLEOTIDE SEQUENCE [LARGE SCALE GENOMIC DNA]</scope>
    <source>
        <strain evidence="9">CA054A</strain>
    </source>
</reference>
<dbReference type="Pfam" id="PF13440">
    <property type="entry name" value="Polysacc_synt_3"/>
    <property type="match status" value="1"/>
</dbReference>
<evidence type="ECO:0000256" key="2">
    <source>
        <dbReference type="ARBA" id="ARBA00007430"/>
    </source>
</evidence>
<dbReference type="EMBL" id="RAVZ01000059">
    <property type="protein sequence ID" value="RKG90230.1"/>
    <property type="molecule type" value="Genomic_DNA"/>
</dbReference>
<dbReference type="Proteomes" id="UP000268094">
    <property type="component" value="Unassembled WGS sequence"/>
</dbReference>
<feature type="transmembrane region" description="Helical" evidence="7">
    <location>
        <begin position="393"/>
        <end position="415"/>
    </location>
</feature>
<feature type="transmembrane region" description="Helical" evidence="7">
    <location>
        <begin position="455"/>
        <end position="472"/>
    </location>
</feature>
<accession>A0A3A8JEE4</accession>
<organism evidence="8 9">
    <name type="scientific">Corallococcus terminator</name>
    <dbReference type="NCBI Taxonomy" id="2316733"/>
    <lineage>
        <taxon>Bacteria</taxon>
        <taxon>Pseudomonadati</taxon>
        <taxon>Myxococcota</taxon>
        <taxon>Myxococcia</taxon>
        <taxon>Myxococcales</taxon>
        <taxon>Cystobacterineae</taxon>
        <taxon>Myxococcaceae</taxon>
        <taxon>Corallococcus</taxon>
    </lineage>
</organism>
<evidence type="ECO:0000256" key="4">
    <source>
        <dbReference type="ARBA" id="ARBA00022692"/>
    </source>
</evidence>
<dbReference type="RefSeq" id="WP_120540642.1">
    <property type="nucleotide sequence ID" value="NZ_RAVZ01000059.1"/>
</dbReference>
<evidence type="ECO:0000256" key="6">
    <source>
        <dbReference type="ARBA" id="ARBA00023136"/>
    </source>
</evidence>
<keyword evidence="6 7" id="KW-0472">Membrane</keyword>
<comment type="subcellular location">
    <subcellularLocation>
        <location evidence="1">Cell membrane</location>
        <topology evidence="1">Multi-pass membrane protein</topology>
    </subcellularLocation>
</comment>
<dbReference type="PANTHER" id="PTHR30250:SF10">
    <property type="entry name" value="LIPOPOLYSACCHARIDE BIOSYNTHESIS PROTEIN WZXC"/>
    <property type="match status" value="1"/>
</dbReference>
<comment type="similarity">
    <text evidence="2">Belongs to the polysaccharide synthase family.</text>
</comment>
<keyword evidence="3" id="KW-1003">Cell membrane</keyword>
<feature type="transmembrane region" description="Helical" evidence="7">
    <location>
        <begin position="126"/>
        <end position="146"/>
    </location>
</feature>
<feature type="transmembrane region" description="Helical" evidence="7">
    <location>
        <begin position="338"/>
        <end position="357"/>
    </location>
</feature>
<feature type="transmembrane region" description="Helical" evidence="7">
    <location>
        <begin position="305"/>
        <end position="326"/>
    </location>
</feature>
<gene>
    <name evidence="8" type="ORF">D7V88_11340</name>
</gene>
<feature type="transmembrane region" description="Helical" evidence="7">
    <location>
        <begin position="56"/>
        <end position="80"/>
    </location>
</feature>
<sequence length="500" mass="53273">MSSPSTSAPELGTSDVKVRAQRSIVALGLRTLGSLGLRVVSSLALSRLLFPSDYGAFAIVAFTAAMGAYLGDLGLSASLVRQQHEPTEDEISTAFWSHQAFTVVIVAVLLGFAPLLAGAYELGPSGALMVGAVALGLFFHSLRVIPIMMLERNLHFPAIARAELVESVAQTAATIFLAALHLGPWALIGGGLVRGVVGLGMLWAAASWRPRGRVRWAIVQRLLGFGIWFQLTGIVPAILNGWVPLVVGRMEGKDAVGLVNWAWALASVPLALSGVLNRVAYPAYSRMQQDAEGLAEYLRTSIRRISAVLCIVVPFGVIALPFLIPTLFGERWSPAAPLVQWFMLEGAMQAVHGLLNSQQYASGHARERVYVLIGSSLLRCGLGALAVMHWGIVGIGVTATAITLTELFLSAWLVARRNPHLSGLEFQVLEPFLTVGALLAFAVGLSRITTGQHGLLVQALVGTGMLAVGVLVRERSRRGLSLWGEVRAVVAHVRGRKSAA</sequence>
<dbReference type="InterPro" id="IPR050833">
    <property type="entry name" value="Poly_Biosynth_Transport"/>
</dbReference>
<proteinExistence type="inferred from homology"/>
<evidence type="ECO:0000256" key="5">
    <source>
        <dbReference type="ARBA" id="ARBA00022989"/>
    </source>
</evidence>
<protein>
    <submittedName>
        <fullName evidence="8">Polysaccharide biosynthesis protein</fullName>
    </submittedName>
</protein>